<evidence type="ECO:0000313" key="9">
    <source>
        <dbReference type="Proteomes" id="UP000815677"/>
    </source>
</evidence>
<evidence type="ECO:0000259" key="6">
    <source>
        <dbReference type="PROSITE" id="PS50199"/>
    </source>
</evidence>
<dbReference type="PROSITE" id="PS01358">
    <property type="entry name" value="ZF_RANBP2_1"/>
    <property type="match status" value="1"/>
</dbReference>
<dbReference type="SMART" id="SM00547">
    <property type="entry name" value="ZnF_RBZ"/>
    <property type="match status" value="1"/>
</dbReference>
<dbReference type="PANTHER" id="PTHR46622:SF1">
    <property type="entry name" value="DNA-DEPENDENT METALLOPROTEASE WSS1"/>
    <property type="match status" value="1"/>
</dbReference>
<accession>A0ABQ0MBT4</accession>
<evidence type="ECO:0000256" key="3">
    <source>
        <dbReference type="ARBA" id="ARBA00022833"/>
    </source>
</evidence>
<feature type="domain" description="RanBP2-type" evidence="6">
    <location>
        <begin position="374"/>
        <end position="403"/>
    </location>
</feature>
<evidence type="ECO:0000259" key="7">
    <source>
        <dbReference type="PROSITE" id="PS51397"/>
    </source>
</evidence>
<feature type="domain" description="WLM" evidence="7">
    <location>
        <begin position="7"/>
        <end position="269"/>
    </location>
</feature>
<feature type="compositionally biased region" description="Basic residues" evidence="5">
    <location>
        <begin position="189"/>
        <end position="201"/>
    </location>
</feature>
<feature type="compositionally biased region" description="Basic and acidic residues" evidence="5">
    <location>
        <begin position="255"/>
        <end position="268"/>
    </location>
</feature>
<dbReference type="SUPFAM" id="SSF90209">
    <property type="entry name" value="Ran binding protein zinc finger-like"/>
    <property type="match status" value="1"/>
</dbReference>
<proteinExistence type="predicted"/>
<dbReference type="PROSITE" id="PS50199">
    <property type="entry name" value="ZF_RANBP2_2"/>
    <property type="match status" value="1"/>
</dbReference>
<feature type="compositionally biased region" description="Basic residues" evidence="5">
    <location>
        <begin position="216"/>
        <end position="226"/>
    </location>
</feature>
<evidence type="ECO:0000256" key="1">
    <source>
        <dbReference type="ARBA" id="ARBA00022723"/>
    </source>
</evidence>
<organism evidence="8 9">
    <name type="scientific">Mycena chlorophos</name>
    <name type="common">Agaric fungus</name>
    <name type="synonym">Agaricus chlorophos</name>
    <dbReference type="NCBI Taxonomy" id="658473"/>
    <lineage>
        <taxon>Eukaryota</taxon>
        <taxon>Fungi</taxon>
        <taxon>Dikarya</taxon>
        <taxon>Basidiomycota</taxon>
        <taxon>Agaricomycotina</taxon>
        <taxon>Agaricomycetes</taxon>
        <taxon>Agaricomycetidae</taxon>
        <taxon>Agaricales</taxon>
        <taxon>Marasmiineae</taxon>
        <taxon>Mycenaceae</taxon>
        <taxon>Mycena</taxon>
    </lineage>
</organism>
<sequence length="406" mass="45053">MHVRLNEREQNPNPHVNFITALPGEDDAEDAKQFLRALAAQVRPLMQRHGFGVNSLEEYEWNTVFAGRNWNNGETIELVLRGRSGRFLPTSWLLGTFCHELAHIKVHPQPASQFSALTMPQHMNHGPAFQALWRKLRQEVRELQDKGYYGDGFWSSGTRLIDSSNIPGDGSAAQDMPEYICGGAQSKSRPSRRRRGERKKRPGEPLASTKTGRQTERKRKAGRRVTSKTAFSGTGNTLSASKEDGSFGKQAGSKRAREERAQAAEKRLRTLNGASTSHWDPDSPSDDETDDDHAPETDAERRHLLPSDEDLLATNWNDFNSDFLCNSPLPAASGSTLRQNIAEAEISLRKKEAVGLAPANDASRVLGRRSTTLTEPEWTCGVCTLINKGTFLACDACGMERPSRST</sequence>
<evidence type="ECO:0000256" key="4">
    <source>
        <dbReference type="PROSITE-ProRule" id="PRU00322"/>
    </source>
</evidence>
<name>A0ABQ0MBT4_MYCCL</name>
<keyword evidence="1" id="KW-0479">Metal-binding</keyword>
<dbReference type="PROSITE" id="PS51397">
    <property type="entry name" value="WLM"/>
    <property type="match status" value="1"/>
</dbReference>
<gene>
    <name evidence="8" type="ORF">MCHLO_16895</name>
</gene>
<dbReference type="PANTHER" id="PTHR46622">
    <property type="entry name" value="DNA-DEPENDENT METALLOPROTEASE WSS1"/>
    <property type="match status" value="1"/>
</dbReference>
<feature type="region of interest" description="Disordered" evidence="5">
    <location>
        <begin position="165"/>
        <end position="306"/>
    </location>
</feature>
<dbReference type="Proteomes" id="UP000815677">
    <property type="component" value="Unassembled WGS sequence"/>
</dbReference>
<keyword evidence="3" id="KW-0862">Zinc</keyword>
<keyword evidence="2 4" id="KW-0863">Zinc-finger</keyword>
<dbReference type="InterPro" id="IPR036443">
    <property type="entry name" value="Znf_RanBP2_sf"/>
</dbReference>
<evidence type="ECO:0000313" key="8">
    <source>
        <dbReference type="EMBL" id="GAT60794.1"/>
    </source>
</evidence>
<reference evidence="8" key="1">
    <citation type="submission" date="2014-09" db="EMBL/GenBank/DDBJ databases">
        <title>Genome sequence of the luminous mushroom Mycena chlorophos for searching fungal bioluminescence genes.</title>
        <authorList>
            <person name="Tanaka Y."/>
            <person name="Kasuga D."/>
            <person name="Oba Y."/>
            <person name="Hase S."/>
            <person name="Sato K."/>
            <person name="Oba Y."/>
            <person name="Sakakibara Y."/>
        </authorList>
    </citation>
    <scope>NUCLEOTIDE SEQUENCE</scope>
</reference>
<dbReference type="InterPro" id="IPR013536">
    <property type="entry name" value="WLM_dom"/>
</dbReference>
<evidence type="ECO:0008006" key="10">
    <source>
        <dbReference type="Google" id="ProtNLM"/>
    </source>
</evidence>
<protein>
    <recommendedName>
        <fullName evidence="10">WLM-domain-containing protein</fullName>
    </recommendedName>
</protein>
<evidence type="ECO:0000256" key="2">
    <source>
        <dbReference type="ARBA" id="ARBA00022771"/>
    </source>
</evidence>
<dbReference type="InterPro" id="IPR053000">
    <property type="entry name" value="WSS1-like_metalloprotease"/>
</dbReference>
<feature type="compositionally biased region" description="Basic and acidic residues" evidence="5">
    <location>
        <begin position="292"/>
        <end position="306"/>
    </location>
</feature>
<evidence type="ECO:0000256" key="5">
    <source>
        <dbReference type="SAM" id="MobiDB-lite"/>
    </source>
</evidence>
<dbReference type="Gene3D" id="2.30.30.380">
    <property type="entry name" value="Zn-finger domain of Sec23/24"/>
    <property type="match status" value="1"/>
</dbReference>
<feature type="compositionally biased region" description="Polar residues" evidence="5">
    <location>
        <begin position="227"/>
        <end position="240"/>
    </location>
</feature>
<dbReference type="EMBL" id="DF849967">
    <property type="protein sequence ID" value="GAT60794.1"/>
    <property type="molecule type" value="Genomic_DNA"/>
</dbReference>
<keyword evidence="9" id="KW-1185">Reference proteome</keyword>
<dbReference type="InterPro" id="IPR001876">
    <property type="entry name" value="Znf_RanBP2"/>
</dbReference>
<dbReference type="Pfam" id="PF08325">
    <property type="entry name" value="WLM"/>
    <property type="match status" value="1"/>
</dbReference>